<feature type="transmembrane region" description="Helical" evidence="4">
    <location>
        <begin position="288"/>
        <end position="307"/>
    </location>
</feature>
<dbReference type="Pfam" id="PF07690">
    <property type="entry name" value="MFS_1"/>
    <property type="match status" value="1"/>
</dbReference>
<dbReference type="Proteomes" id="UP000027647">
    <property type="component" value="Unassembled WGS sequence"/>
</dbReference>
<keyword evidence="3 4" id="KW-0472">Membrane</keyword>
<feature type="transmembrane region" description="Helical" evidence="4">
    <location>
        <begin position="105"/>
        <end position="127"/>
    </location>
</feature>
<dbReference type="InterPro" id="IPR036259">
    <property type="entry name" value="MFS_trans_sf"/>
</dbReference>
<dbReference type="InterPro" id="IPR011701">
    <property type="entry name" value="MFS"/>
</dbReference>
<feature type="transmembrane region" description="Helical" evidence="4">
    <location>
        <begin position="168"/>
        <end position="187"/>
    </location>
</feature>
<proteinExistence type="predicted"/>
<sequence>MMFPRSAFWSYGLAFLGAHLAFMPLLVLLLPRRGEALFPDDAAVLLSLLLLTGGAVAGLSHIVAGALSDRWMRRYGNRRGLIAIGAGLLFLSYIGFALANSKETLFAAIVYFQIALNCCFAPLGVLLADHFPDELKGRLSGLSNAALPTATLLVAPVAWLFPEDDFRAFILIGIVAVMCMMPLLLFWKLGDAIGNDASASKQGRAFTPRLKVDFALAWTSRLLVQTGAAFAIGYIYLYITEAGIAEGAWQDAGASEILAALTAPAAGLAIVATLLGGAISDLKAMRRVPLFVSACVFGLGMAMLAILPQLGWFFIAYGLLQIGLSAFLSVDTAMVAQLVGASSRRGLWLGVMNLSNTLPSIIAPSIALVALSAEDVASALAHLFAGFAIAAFVSGFLMLLIRTVR</sequence>
<dbReference type="PANTHER" id="PTHR23528">
    <property type="match status" value="1"/>
</dbReference>
<feature type="transmembrane region" description="Helical" evidence="4">
    <location>
        <begin position="379"/>
        <end position="401"/>
    </location>
</feature>
<dbReference type="PROSITE" id="PS50850">
    <property type="entry name" value="MFS"/>
    <property type="match status" value="2"/>
</dbReference>
<feature type="transmembrane region" description="Helical" evidence="4">
    <location>
        <begin position="139"/>
        <end position="162"/>
    </location>
</feature>
<name>A0A074MGY1_ERYLO</name>
<dbReference type="RefSeq" id="WP_051698946.1">
    <property type="nucleotide sequence ID" value="NZ_JMIW01000001.1"/>
</dbReference>
<accession>A0A074MGY1</accession>
<evidence type="ECO:0000256" key="2">
    <source>
        <dbReference type="ARBA" id="ARBA00022989"/>
    </source>
</evidence>
<evidence type="ECO:0000256" key="4">
    <source>
        <dbReference type="SAM" id="Phobius"/>
    </source>
</evidence>
<evidence type="ECO:0000256" key="1">
    <source>
        <dbReference type="ARBA" id="ARBA00022692"/>
    </source>
</evidence>
<keyword evidence="2 4" id="KW-1133">Transmembrane helix</keyword>
<dbReference type="STRING" id="1044.EH31_05265"/>
<feature type="domain" description="Major facilitator superfamily (MFS) profile" evidence="5">
    <location>
        <begin position="1"/>
        <end position="191"/>
    </location>
</feature>
<dbReference type="Gene3D" id="1.20.1250.20">
    <property type="entry name" value="MFS general substrate transporter like domains"/>
    <property type="match status" value="2"/>
</dbReference>
<evidence type="ECO:0000259" key="5">
    <source>
        <dbReference type="PROSITE" id="PS50850"/>
    </source>
</evidence>
<gene>
    <name evidence="6" type="ORF">EH31_05265</name>
</gene>
<dbReference type="InterPro" id="IPR020846">
    <property type="entry name" value="MFS_dom"/>
</dbReference>
<feature type="transmembrane region" description="Helical" evidence="4">
    <location>
        <begin position="214"/>
        <end position="237"/>
    </location>
</feature>
<feature type="transmembrane region" description="Helical" evidence="4">
    <location>
        <begin position="347"/>
        <end position="373"/>
    </location>
</feature>
<feature type="transmembrane region" description="Helical" evidence="4">
    <location>
        <begin position="313"/>
        <end position="335"/>
    </location>
</feature>
<feature type="transmembrane region" description="Helical" evidence="4">
    <location>
        <begin position="42"/>
        <end position="68"/>
    </location>
</feature>
<comment type="caution">
    <text evidence="6">The sequence shown here is derived from an EMBL/GenBank/DDBJ whole genome shotgun (WGS) entry which is preliminary data.</text>
</comment>
<evidence type="ECO:0000313" key="7">
    <source>
        <dbReference type="Proteomes" id="UP000027647"/>
    </source>
</evidence>
<dbReference type="AlphaFoldDB" id="A0A074MGY1"/>
<dbReference type="EMBL" id="JMIW01000001">
    <property type="protein sequence ID" value="KEO92080.1"/>
    <property type="molecule type" value="Genomic_DNA"/>
</dbReference>
<dbReference type="eggNOG" id="COG2211">
    <property type="taxonomic scope" value="Bacteria"/>
</dbReference>
<organism evidence="6 7">
    <name type="scientific">Erythrobacter longus</name>
    <dbReference type="NCBI Taxonomy" id="1044"/>
    <lineage>
        <taxon>Bacteria</taxon>
        <taxon>Pseudomonadati</taxon>
        <taxon>Pseudomonadota</taxon>
        <taxon>Alphaproteobacteria</taxon>
        <taxon>Sphingomonadales</taxon>
        <taxon>Erythrobacteraceae</taxon>
        <taxon>Erythrobacter/Porphyrobacter group</taxon>
        <taxon>Erythrobacter</taxon>
    </lineage>
</organism>
<protein>
    <recommendedName>
        <fullName evidence="5">Major facilitator superfamily (MFS) profile domain-containing protein</fullName>
    </recommendedName>
</protein>
<evidence type="ECO:0000313" key="6">
    <source>
        <dbReference type="EMBL" id="KEO92080.1"/>
    </source>
</evidence>
<dbReference type="GO" id="GO:0022857">
    <property type="term" value="F:transmembrane transporter activity"/>
    <property type="evidence" value="ECO:0007669"/>
    <property type="project" value="InterPro"/>
</dbReference>
<reference evidence="6 7" key="1">
    <citation type="submission" date="2014-04" db="EMBL/GenBank/DDBJ databases">
        <title>A comprehensive comparison of genomes of Erythrobacter spp. strains.</title>
        <authorList>
            <person name="Zheng Q."/>
        </authorList>
    </citation>
    <scope>NUCLEOTIDE SEQUENCE [LARGE SCALE GENOMIC DNA]</scope>
    <source>
        <strain evidence="6 7">DSM 6997</strain>
    </source>
</reference>
<feature type="transmembrane region" description="Helical" evidence="4">
    <location>
        <begin position="80"/>
        <end position="99"/>
    </location>
</feature>
<dbReference type="SUPFAM" id="SSF103473">
    <property type="entry name" value="MFS general substrate transporter"/>
    <property type="match status" value="1"/>
</dbReference>
<feature type="domain" description="Major facilitator superfamily (MFS) profile" evidence="5">
    <location>
        <begin position="221"/>
        <end position="405"/>
    </location>
</feature>
<dbReference type="PANTHER" id="PTHR23528:SF1">
    <property type="entry name" value="MAJOR FACILITATOR SUPERFAMILY (MFS) PROFILE DOMAIN-CONTAINING PROTEIN"/>
    <property type="match status" value="1"/>
</dbReference>
<feature type="transmembrane region" description="Helical" evidence="4">
    <location>
        <begin position="7"/>
        <end position="30"/>
    </location>
</feature>
<evidence type="ECO:0000256" key="3">
    <source>
        <dbReference type="ARBA" id="ARBA00023136"/>
    </source>
</evidence>
<feature type="transmembrane region" description="Helical" evidence="4">
    <location>
        <begin position="257"/>
        <end position="276"/>
    </location>
</feature>
<keyword evidence="7" id="KW-1185">Reference proteome</keyword>
<dbReference type="OrthoDB" id="7428510at2"/>
<keyword evidence="1 4" id="KW-0812">Transmembrane</keyword>